<sequence>MAKPLFKNILVVINNTDSSINALKYAVIMARQYHCKVYAIYVVDTATIRQLTMRRFFIEEESREYEQSLDENGRRYLQYADEIAREKGVKIEPMLRRGMIWSEVVAAAEELEADMILLGGFEKGPGDPKDLLSSSAKAILLNARCSVLVVKEKMIEKLYKIC</sequence>
<dbReference type="PANTHER" id="PTHR46268:SF6">
    <property type="entry name" value="UNIVERSAL STRESS PROTEIN UP12"/>
    <property type="match status" value="1"/>
</dbReference>
<feature type="domain" description="UspA" evidence="2">
    <location>
        <begin position="6"/>
        <end position="151"/>
    </location>
</feature>
<dbReference type="PANTHER" id="PTHR46268">
    <property type="entry name" value="STRESS RESPONSE PROTEIN NHAX"/>
    <property type="match status" value="1"/>
</dbReference>
<evidence type="ECO:0000313" key="3">
    <source>
        <dbReference type="EMBL" id="MBO8449975.1"/>
    </source>
</evidence>
<evidence type="ECO:0000259" key="2">
    <source>
        <dbReference type="Pfam" id="PF00582"/>
    </source>
</evidence>
<dbReference type="SUPFAM" id="SSF52402">
    <property type="entry name" value="Adenine nucleotide alpha hydrolases-like"/>
    <property type="match status" value="1"/>
</dbReference>
<dbReference type="InterPro" id="IPR006016">
    <property type="entry name" value="UspA"/>
</dbReference>
<dbReference type="EMBL" id="JADIMS010000043">
    <property type="protein sequence ID" value="MBO8449975.1"/>
    <property type="molecule type" value="Genomic_DNA"/>
</dbReference>
<dbReference type="Gene3D" id="3.40.50.12370">
    <property type="match status" value="1"/>
</dbReference>
<dbReference type="AlphaFoldDB" id="A0A9D9ENT6"/>
<protein>
    <submittedName>
        <fullName evidence="3">Universal stress protein</fullName>
    </submittedName>
</protein>
<proteinExistence type="inferred from homology"/>
<dbReference type="Proteomes" id="UP000823616">
    <property type="component" value="Unassembled WGS sequence"/>
</dbReference>
<dbReference type="Pfam" id="PF00582">
    <property type="entry name" value="Usp"/>
    <property type="match status" value="1"/>
</dbReference>
<reference evidence="3" key="1">
    <citation type="submission" date="2020-10" db="EMBL/GenBank/DDBJ databases">
        <authorList>
            <person name="Gilroy R."/>
        </authorList>
    </citation>
    <scope>NUCLEOTIDE SEQUENCE</scope>
    <source>
        <strain evidence="3">B3-4054</strain>
    </source>
</reference>
<dbReference type="PRINTS" id="PR01438">
    <property type="entry name" value="UNVRSLSTRESS"/>
</dbReference>
<accession>A0A9D9ENT6</accession>
<comment type="similarity">
    <text evidence="1">Belongs to the universal stress protein A family.</text>
</comment>
<gene>
    <name evidence="3" type="ORF">IAA96_02600</name>
</gene>
<dbReference type="CDD" id="cd00293">
    <property type="entry name" value="USP-like"/>
    <property type="match status" value="1"/>
</dbReference>
<dbReference type="InterPro" id="IPR006015">
    <property type="entry name" value="Universal_stress_UspA"/>
</dbReference>
<evidence type="ECO:0000313" key="4">
    <source>
        <dbReference type="Proteomes" id="UP000823616"/>
    </source>
</evidence>
<organism evidence="3 4">
    <name type="scientific">Candidatus Avitreponema avistercoris</name>
    <dbReference type="NCBI Taxonomy" id="2840705"/>
    <lineage>
        <taxon>Bacteria</taxon>
        <taxon>Pseudomonadati</taxon>
        <taxon>Spirochaetota</taxon>
        <taxon>Spirochaetia</taxon>
        <taxon>Spirochaetales</taxon>
        <taxon>Candidatus Avitreponema</taxon>
    </lineage>
</organism>
<evidence type="ECO:0000256" key="1">
    <source>
        <dbReference type="ARBA" id="ARBA00008791"/>
    </source>
</evidence>
<name>A0A9D9ENT6_9SPIR</name>
<comment type="caution">
    <text evidence="3">The sequence shown here is derived from an EMBL/GenBank/DDBJ whole genome shotgun (WGS) entry which is preliminary data.</text>
</comment>
<reference evidence="3" key="2">
    <citation type="journal article" date="2021" name="PeerJ">
        <title>Extensive microbial diversity within the chicken gut microbiome revealed by metagenomics and culture.</title>
        <authorList>
            <person name="Gilroy R."/>
            <person name="Ravi A."/>
            <person name="Getino M."/>
            <person name="Pursley I."/>
            <person name="Horton D.L."/>
            <person name="Alikhan N.F."/>
            <person name="Baker D."/>
            <person name="Gharbi K."/>
            <person name="Hall N."/>
            <person name="Watson M."/>
            <person name="Adriaenssens E.M."/>
            <person name="Foster-Nyarko E."/>
            <person name="Jarju S."/>
            <person name="Secka A."/>
            <person name="Antonio M."/>
            <person name="Oren A."/>
            <person name="Chaudhuri R.R."/>
            <person name="La Ragione R."/>
            <person name="Hildebrand F."/>
            <person name="Pallen M.J."/>
        </authorList>
    </citation>
    <scope>NUCLEOTIDE SEQUENCE</scope>
    <source>
        <strain evidence="3">B3-4054</strain>
    </source>
</reference>